<dbReference type="PROSITE" id="PS00028">
    <property type="entry name" value="ZINC_FINGER_C2H2_1"/>
    <property type="match status" value="1"/>
</dbReference>
<dbReference type="CDD" id="cd10910">
    <property type="entry name" value="PIN_limkain_b1_N_like"/>
    <property type="match status" value="1"/>
</dbReference>
<dbReference type="GO" id="GO:0004540">
    <property type="term" value="F:RNA nuclease activity"/>
    <property type="evidence" value="ECO:0007669"/>
    <property type="project" value="InterPro"/>
</dbReference>
<comment type="caution">
    <text evidence="3">The sequence shown here is derived from an EMBL/GenBank/DDBJ whole genome shotgun (WGS) entry which is preliminary data.</text>
</comment>
<feature type="compositionally biased region" description="Basic and acidic residues" evidence="1">
    <location>
        <begin position="203"/>
        <end position="218"/>
    </location>
</feature>
<name>A0A8X7U2A8_BRACI</name>
<dbReference type="Proteomes" id="UP000886595">
    <property type="component" value="Unassembled WGS sequence"/>
</dbReference>
<dbReference type="SMART" id="SM00451">
    <property type="entry name" value="ZnF_U1"/>
    <property type="match status" value="4"/>
</dbReference>
<dbReference type="InterPro" id="IPR036236">
    <property type="entry name" value="Znf_C2H2_sf"/>
</dbReference>
<dbReference type="SUPFAM" id="SSF57667">
    <property type="entry name" value="beta-beta-alpha zinc fingers"/>
    <property type="match status" value="4"/>
</dbReference>
<dbReference type="PANTHER" id="PTHR14379">
    <property type="entry name" value="LIMKAIN B LKAP"/>
    <property type="match status" value="1"/>
</dbReference>
<evidence type="ECO:0000256" key="1">
    <source>
        <dbReference type="SAM" id="MobiDB-lite"/>
    </source>
</evidence>
<evidence type="ECO:0000313" key="4">
    <source>
        <dbReference type="Proteomes" id="UP000886595"/>
    </source>
</evidence>
<feature type="compositionally biased region" description="Polar residues" evidence="1">
    <location>
        <begin position="191"/>
        <end position="202"/>
    </location>
</feature>
<dbReference type="EMBL" id="JAAMPC010000014">
    <property type="protein sequence ID" value="KAG2263565.1"/>
    <property type="molecule type" value="Genomic_DNA"/>
</dbReference>
<dbReference type="Gene3D" id="3.30.160.60">
    <property type="entry name" value="Classic Zinc Finger"/>
    <property type="match status" value="4"/>
</dbReference>
<dbReference type="InterPro" id="IPR013087">
    <property type="entry name" value="Znf_C2H2_type"/>
</dbReference>
<dbReference type="OrthoDB" id="549353at2759"/>
<reference evidence="3 4" key="1">
    <citation type="submission" date="2020-02" db="EMBL/GenBank/DDBJ databases">
        <authorList>
            <person name="Ma Q."/>
            <person name="Huang Y."/>
            <person name="Song X."/>
            <person name="Pei D."/>
        </authorList>
    </citation>
    <scope>NUCLEOTIDE SEQUENCE [LARGE SCALE GENOMIC DNA]</scope>
    <source>
        <strain evidence="3">Sxm20200214</strain>
        <tissue evidence="3">Leaf</tissue>
    </source>
</reference>
<dbReference type="InterPro" id="IPR021139">
    <property type="entry name" value="NYN"/>
</dbReference>
<dbReference type="Pfam" id="PF01936">
    <property type="entry name" value="NYN"/>
    <property type="match status" value="1"/>
</dbReference>
<evidence type="ECO:0000313" key="3">
    <source>
        <dbReference type="EMBL" id="KAG2263565.1"/>
    </source>
</evidence>
<evidence type="ECO:0000259" key="2">
    <source>
        <dbReference type="PROSITE" id="PS00028"/>
    </source>
</evidence>
<dbReference type="GO" id="GO:0010468">
    <property type="term" value="P:regulation of gene expression"/>
    <property type="evidence" value="ECO:0007669"/>
    <property type="project" value="InterPro"/>
</dbReference>
<keyword evidence="4" id="KW-1185">Reference proteome</keyword>
<dbReference type="GO" id="GO:0008270">
    <property type="term" value="F:zinc ion binding"/>
    <property type="evidence" value="ECO:0007669"/>
    <property type="project" value="InterPro"/>
</dbReference>
<feature type="region of interest" description="Disordered" evidence="1">
    <location>
        <begin position="1022"/>
        <end position="1065"/>
    </location>
</feature>
<dbReference type="GO" id="GO:0005777">
    <property type="term" value="C:peroxisome"/>
    <property type="evidence" value="ECO:0007669"/>
    <property type="project" value="InterPro"/>
</dbReference>
<feature type="region of interest" description="Disordered" evidence="1">
    <location>
        <begin position="188"/>
        <end position="246"/>
    </location>
</feature>
<dbReference type="GO" id="GO:0003676">
    <property type="term" value="F:nucleic acid binding"/>
    <property type="evidence" value="ECO:0007669"/>
    <property type="project" value="InterPro"/>
</dbReference>
<protein>
    <recommendedName>
        <fullName evidence="2">C2H2-type domain-containing protein</fullName>
    </recommendedName>
</protein>
<organism evidence="3 4">
    <name type="scientific">Brassica carinata</name>
    <name type="common">Ethiopian mustard</name>
    <name type="synonym">Abyssinian cabbage</name>
    <dbReference type="NCBI Taxonomy" id="52824"/>
    <lineage>
        <taxon>Eukaryota</taxon>
        <taxon>Viridiplantae</taxon>
        <taxon>Streptophyta</taxon>
        <taxon>Embryophyta</taxon>
        <taxon>Tracheophyta</taxon>
        <taxon>Spermatophyta</taxon>
        <taxon>Magnoliopsida</taxon>
        <taxon>eudicotyledons</taxon>
        <taxon>Gunneridae</taxon>
        <taxon>Pentapetalae</taxon>
        <taxon>rosids</taxon>
        <taxon>malvids</taxon>
        <taxon>Brassicales</taxon>
        <taxon>Brassicaceae</taxon>
        <taxon>Brassiceae</taxon>
        <taxon>Brassica</taxon>
    </lineage>
</organism>
<dbReference type="PANTHER" id="PTHR14379:SF3">
    <property type="entry name" value="MEIOSIS REGULATOR AND MRNA STABILITY FACTOR 1"/>
    <property type="match status" value="1"/>
</dbReference>
<feature type="compositionally biased region" description="Basic and acidic residues" evidence="1">
    <location>
        <begin position="1025"/>
        <end position="1036"/>
    </location>
</feature>
<gene>
    <name evidence="3" type="ORF">Bca52824_070644</name>
</gene>
<accession>A0A8X7U2A8</accession>
<dbReference type="SMART" id="SM00355">
    <property type="entry name" value="ZnF_C2H2"/>
    <property type="match status" value="4"/>
</dbReference>
<sequence length="1081" mass="118176">MTTAEGEYSKAKTSVWWDIENCEVPKGWDAHAIAQNVSSALLKMNYGGPVSISAYGDTNLIPHAVQQALSSTGVGLNHVPAGVKDASDKKILVDMLLWAVDNPAPANFMLISGDRDFSNALHQLSMRRYNILLAQPPRASAPLVAAAKNVWLWTSLASGGPPLTSAESAALVNNGRCLLSNYEAAKGPVYEQTQSSKPTDSTSDARDSKDKKPRDNHVPRGGLPQETKRNMLQNGRRATGEPVASCGSFEAHHSDIRHTSQAAFVASHKAQANVSAKPIHEASFVPSNKAQANVSAKPMHEAPFVASHKAQPSVSARPIHDTPFVASHKAQPNASARPIHDASFVGSHTHKAQPNFSAKPMHDASFVGSHTHKAQPDVSARPIHDAPFVASHTHKAQANVSAKPIHEAAPVASHKAQANVSAKPIHEAAPVASHKAQTNVSAKPILNAPFVASQKSQATVSSKPTIQEAALVEPVLCNVCQISCANKDAYVSHTYGKRHRKNLELQTGKSENLSRGLLGLPTEVLGKQKNRKNASEGRTKPNGHFPCRLCNVVCQSQVVFESHLKGQKHATMLSQSEAFTDSKKLQEKGVWEKVQPREAVAEPKTNADYACGLCNVTCQSQTVFDSHLRGQKHAAMLSQSEALVDSKKLQEKDVGEMDQPREEIVEPQLQSQNAQENSKCFEKHVAMVNQSEALVDSRKLEEKVVQENVQPIETIAEPQSQSQNTQETNKFFEKPNVEFREVHGTSKSCVKEKDSSTKDWVETVFFGDFGASEEARECFDGIVKPVNLSEGATEKEKDVMVPRTIASSNKICDSQGLSTVVCDTKGHWTKQTHFTPAFVASDDIKSSVSTKPITKEPEVLQPVWCQVCQMSCSSKVAYANHTYGKKHRQALELQSAKNENMSKGPAKLSKENAESKTLTAFDFQNHGAMVKEQTKKAFVDSRRTRQELRQIVMEHSFGKAEATEEQTLVKTEDHGCQEEVKEINAISENLTRALTGTSQESSIPKESRGCLDVIPERVQLPAEENVTKKFEDESKHKPQPTSQDPLKESAGLKEHPGEAAKKEEAKVEVDNFWTRLWGKKS</sequence>
<dbReference type="InterPro" id="IPR003604">
    <property type="entry name" value="Matrin/U1-like-C_Znf_C2H2"/>
</dbReference>
<dbReference type="FunFam" id="3.30.160.60:FF:002363">
    <property type="entry name" value="Putative endonuclease or glycosyl hydrolase with C2H2-type zinc finger domain-containing protein"/>
    <property type="match status" value="1"/>
</dbReference>
<dbReference type="InterPro" id="IPR024768">
    <property type="entry name" value="Marf1"/>
</dbReference>
<feature type="domain" description="C2H2-type" evidence="2">
    <location>
        <begin position="611"/>
        <end position="633"/>
    </location>
</feature>
<proteinExistence type="predicted"/>
<dbReference type="AlphaFoldDB" id="A0A8X7U2A8"/>
<feature type="compositionally biased region" description="Basic and acidic residues" evidence="1">
    <location>
        <begin position="1045"/>
        <end position="1065"/>
    </location>
</feature>
<dbReference type="Gene3D" id="3.40.50.1010">
    <property type="entry name" value="5'-nuclease"/>
    <property type="match status" value="1"/>
</dbReference>
<dbReference type="Pfam" id="PF12874">
    <property type="entry name" value="zf-met"/>
    <property type="match status" value="4"/>
</dbReference>